<evidence type="ECO:0000313" key="2">
    <source>
        <dbReference type="EMBL" id="PRP75100.1"/>
    </source>
</evidence>
<comment type="caution">
    <text evidence="2">The sequence shown here is derived from an EMBL/GenBank/DDBJ whole genome shotgun (WGS) entry which is preliminary data.</text>
</comment>
<dbReference type="AlphaFoldDB" id="A0A2P6MTR1"/>
<evidence type="ECO:0000256" key="1">
    <source>
        <dbReference type="SAM" id="MobiDB-lite"/>
    </source>
</evidence>
<name>A0A2P6MTR1_9EUKA</name>
<dbReference type="Proteomes" id="UP000241769">
    <property type="component" value="Unassembled WGS sequence"/>
</dbReference>
<dbReference type="EMBL" id="MDYQ01000419">
    <property type="protein sequence ID" value="PRP75100.1"/>
    <property type="molecule type" value="Genomic_DNA"/>
</dbReference>
<reference evidence="2 3" key="1">
    <citation type="journal article" date="2018" name="Genome Biol. Evol.">
        <title>Multiple Roots of Fruiting Body Formation in Amoebozoa.</title>
        <authorList>
            <person name="Hillmann F."/>
            <person name="Forbes G."/>
            <person name="Novohradska S."/>
            <person name="Ferling I."/>
            <person name="Riege K."/>
            <person name="Groth M."/>
            <person name="Westermann M."/>
            <person name="Marz M."/>
            <person name="Spaller T."/>
            <person name="Winckler T."/>
            <person name="Schaap P."/>
            <person name="Glockner G."/>
        </authorList>
    </citation>
    <scope>NUCLEOTIDE SEQUENCE [LARGE SCALE GENOMIC DNA]</scope>
    <source>
        <strain evidence="2 3">Jena</strain>
    </source>
</reference>
<feature type="compositionally biased region" description="Basic and acidic residues" evidence="1">
    <location>
        <begin position="20"/>
        <end position="32"/>
    </location>
</feature>
<feature type="region of interest" description="Disordered" evidence="1">
    <location>
        <begin position="20"/>
        <end position="39"/>
    </location>
</feature>
<sequence>MQIQNLRGVMLLILWEKSDHSEDTHVQEDSRSKTQTVELSHETRTPVFLESIKSIGSIPF</sequence>
<evidence type="ECO:0000313" key="3">
    <source>
        <dbReference type="Proteomes" id="UP000241769"/>
    </source>
</evidence>
<protein>
    <submittedName>
        <fullName evidence="2">Uncharacterized protein</fullName>
    </submittedName>
</protein>
<keyword evidence="3" id="KW-1185">Reference proteome</keyword>
<accession>A0A2P6MTR1</accession>
<proteinExistence type="predicted"/>
<dbReference type="InParanoid" id="A0A2P6MTR1"/>
<gene>
    <name evidence="2" type="ORF">PROFUN_03936</name>
</gene>
<organism evidence="2 3">
    <name type="scientific">Planoprotostelium fungivorum</name>
    <dbReference type="NCBI Taxonomy" id="1890364"/>
    <lineage>
        <taxon>Eukaryota</taxon>
        <taxon>Amoebozoa</taxon>
        <taxon>Evosea</taxon>
        <taxon>Variosea</taxon>
        <taxon>Cavosteliida</taxon>
        <taxon>Cavosteliaceae</taxon>
        <taxon>Planoprotostelium</taxon>
    </lineage>
</organism>